<feature type="transmembrane region" description="Helical" evidence="6">
    <location>
        <begin position="662"/>
        <end position="686"/>
    </location>
</feature>
<feature type="transmembrane region" description="Helical" evidence="6">
    <location>
        <begin position="714"/>
        <end position="733"/>
    </location>
</feature>
<keyword evidence="10" id="KW-1185">Reference proteome</keyword>
<evidence type="ECO:0000313" key="10">
    <source>
        <dbReference type="Proteomes" id="UP000236893"/>
    </source>
</evidence>
<comment type="subcellular location">
    <subcellularLocation>
        <location evidence="1">Cell membrane</location>
        <topology evidence="1">Multi-pass membrane protein</topology>
    </subcellularLocation>
</comment>
<feature type="transmembrane region" description="Helical" evidence="6">
    <location>
        <begin position="332"/>
        <end position="350"/>
    </location>
</feature>
<protein>
    <submittedName>
        <fullName evidence="9">ABC transporter permease</fullName>
    </submittedName>
</protein>
<dbReference type="InterPro" id="IPR025857">
    <property type="entry name" value="MacB_PCD"/>
</dbReference>
<dbReference type="Pfam" id="PF02687">
    <property type="entry name" value="FtsX"/>
    <property type="match status" value="2"/>
</dbReference>
<evidence type="ECO:0000259" key="8">
    <source>
        <dbReference type="Pfam" id="PF12704"/>
    </source>
</evidence>
<dbReference type="GO" id="GO:0022857">
    <property type="term" value="F:transmembrane transporter activity"/>
    <property type="evidence" value="ECO:0007669"/>
    <property type="project" value="TreeGrafter"/>
</dbReference>
<feature type="transmembrane region" description="Helical" evidence="6">
    <location>
        <begin position="21"/>
        <end position="41"/>
    </location>
</feature>
<evidence type="ECO:0000256" key="4">
    <source>
        <dbReference type="ARBA" id="ARBA00022989"/>
    </source>
</evidence>
<feature type="transmembrane region" description="Helical" evidence="6">
    <location>
        <begin position="279"/>
        <end position="298"/>
    </location>
</feature>
<feature type="transmembrane region" description="Helical" evidence="6">
    <location>
        <begin position="748"/>
        <end position="771"/>
    </location>
</feature>
<organism evidence="9 10">
    <name type="scientific">Solitalea longa</name>
    <dbReference type="NCBI Taxonomy" id="2079460"/>
    <lineage>
        <taxon>Bacteria</taxon>
        <taxon>Pseudomonadati</taxon>
        <taxon>Bacteroidota</taxon>
        <taxon>Sphingobacteriia</taxon>
        <taxon>Sphingobacteriales</taxon>
        <taxon>Sphingobacteriaceae</taxon>
        <taxon>Solitalea</taxon>
    </lineage>
</organism>
<dbReference type="OrthoDB" id="1451596at2"/>
<dbReference type="GO" id="GO:0005886">
    <property type="term" value="C:plasma membrane"/>
    <property type="evidence" value="ECO:0007669"/>
    <property type="project" value="UniProtKB-SubCell"/>
</dbReference>
<feature type="domain" description="ABC3 transporter permease C-terminal" evidence="7">
    <location>
        <begin position="282"/>
        <end position="394"/>
    </location>
</feature>
<accession>A0A2S5A7S4</accession>
<dbReference type="AlphaFoldDB" id="A0A2S5A7S4"/>
<evidence type="ECO:0000259" key="7">
    <source>
        <dbReference type="Pfam" id="PF02687"/>
    </source>
</evidence>
<keyword evidence="4 6" id="KW-1133">Transmembrane helix</keyword>
<comment type="caution">
    <text evidence="9">The sequence shown here is derived from an EMBL/GenBank/DDBJ whole genome shotgun (WGS) entry which is preliminary data.</text>
</comment>
<evidence type="ECO:0000256" key="3">
    <source>
        <dbReference type="ARBA" id="ARBA00022692"/>
    </source>
</evidence>
<name>A0A2S5A7S4_9SPHI</name>
<gene>
    <name evidence="9" type="ORF">C3K47_03985</name>
</gene>
<dbReference type="EMBL" id="PQVF01000002">
    <property type="protein sequence ID" value="POY38564.1"/>
    <property type="molecule type" value="Genomic_DNA"/>
</dbReference>
<dbReference type="InterPro" id="IPR050250">
    <property type="entry name" value="Macrolide_Exporter_MacB"/>
</dbReference>
<dbReference type="RefSeq" id="WP_103787821.1">
    <property type="nucleotide sequence ID" value="NZ_PQVF01000002.1"/>
</dbReference>
<feature type="transmembrane region" description="Helical" evidence="6">
    <location>
        <begin position="370"/>
        <end position="396"/>
    </location>
</feature>
<dbReference type="InterPro" id="IPR003838">
    <property type="entry name" value="ABC3_permease_C"/>
</dbReference>
<feature type="transmembrane region" description="Helical" evidence="6">
    <location>
        <begin position="417"/>
        <end position="437"/>
    </location>
</feature>
<evidence type="ECO:0000256" key="2">
    <source>
        <dbReference type="ARBA" id="ARBA00022475"/>
    </source>
</evidence>
<keyword evidence="2" id="KW-1003">Cell membrane</keyword>
<dbReference type="Proteomes" id="UP000236893">
    <property type="component" value="Unassembled WGS sequence"/>
</dbReference>
<reference evidence="9 10" key="1">
    <citation type="submission" date="2018-01" db="EMBL/GenBank/DDBJ databases">
        <authorList>
            <person name="Gaut B.S."/>
            <person name="Morton B.R."/>
            <person name="Clegg M.T."/>
            <person name="Duvall M.R."/>
        </authorList>
    </citation>
    <scope>NUCLEOTIDE SEQUENCE [LARGE SCALE GENOMIC DNA]</scope>
    <source>
        <strain evidence="9 10">HR-AV</strain>
    </source>
</reference>
<feature type="domain" description="MacB-like periplasmic core" evidence="8">
    <location>
        <begin position="20"/>
        <end position="237"/>
    </location>
</feature>
<evidence type="ECO:0000313" key="9">
    <source>
        <dbReference type="EMBL" id="POY38564.1"/>
    </source>
</evidence>
<dbReference type="PANTHER" id="PTHR30572">
    <property type="entry name" value="MEMBRANE COMPONENT OF TRANSPORTER-RELATED"/>
    <property type="match status" value="1"/>
</dbReference>
<evidence type="ECO:0000256" key="1">
    <source>
        <dbReference type="ARBA" id="ARBA00004651"/>
    </source>
</evidence>
<dbReference type="PANTHER" id="PTHR30572:SF18">
    <property type="entry name" value="ABC-TYPE MACROLIDE FAMILY EXPORT SYSTEM PERMEASE COMPONENT 2"/>
    <property type="match status" value="1"/>
</dbReference>
<dbReference type="Pfam" id="PF12704">
    <property type="entry name" value="MacB_PCD"/>
    <property type="match status" value="1"/>
</dbReference>
<evidence type="ECO:0000256" key="5">
    <source>
        <dbReference type="ARBA" id="ARBA00023136"/>
    </source>
</evidence>
<keyword evidence="5 6" id="KW-0472">Membrane</keyword>
<evidence type="ECO:0000256" key="6">
    <source>
        <dbReference type="SAM" id="Phobius"/>
    </source>
</evidence>
<keyword evidence="3 6" id="KW-0812">Transmembrane</keyword>
<sequence>MLRNYFKIAFRNLLRNKGFSFINISGLAMGMASAILILMWIQHEFSYDKFHEKKDRIYQMWNRSVFDGKLQSWDFTPKVLGKTLKQEMPDIQEVSRVEIRSPFLLIVGDNKLRVPGGFVDPGFLTMFSFPVLKGDAKTALNNVYSIVITEKLAKSLFNDDNPIGKTIRIENKDNFIVTGLVKSPPTNSRFQFEYLLPWAYLTKIGWDDDYWGNNSTNTFIELKPHVNAEAFSTKVKDFTIKHSKGQEQNELFLHPLTKLRLYTQFEGKIAGGRIDLVKIFGLLAVFILVIACINFMNLSTARSEKRAKEVGIRKVVGAEKSTLIGQFLGESIMLAFIAGVFALALVQFFLPLFNSITDKQLTVQYTDIRFWIFLVSFILFTGVLAGSYPAFYLSAFQPVRVLKGVLKAAHTSFSPRKVLVVIQFAIAIVLIISTLFIKKQILFSQDRETGYSKDNLIYHFLTEDLVKKYPLIKNELLNSGAAVSVCKTSAPITEGWSNSWGFEWKGKDPKSKIIFNRFCVDDDLTKTIGLTITQGRDINLKEFPTDSTACLLSESAVRIMGFKDPIGQIVKDNSIDWHVVGVIKDFVLQSPFENTQPMVIEGAKGWFNVIHIKLNNANSTAQNIKTAEQIFKKYNFQFPFEYQFIDQEYAKKFNDAERTSKLISLFAALTIIISCMGLFGLATYMAENRIKEIGVRKVLGASVINITALLSKDFLKLIVIAILIASPIAYWAMSKWLQTFSYHINMQWWIFIASGILSILIAFSTVSYQAIKAAMANPVKSLRTE</sequence>
<feature type="domain" description="ABC3 transporter permease C-terminal" evidence="7">
    <location>
        <begin position="665"/>
        <end position="778"/>
    </location>
</feature>
<proteinExistence type="predicted"/>